<accession>G3J235</accession>
<dbReference type="eggNOG" id="ENOG5033ED3">
    <property type="taxonomic scope" value="Bacteria"/>
</dbReference>
<gene>
    <name evidence="2" type="ORF">Mettu_2906</name>
</gene>
<protein>
    <recommendedName>
        <fullName evidence="4">Toxin CptA</fullName>
    </recommendedName>
</protein>
<dbReference type="InterPro" id="IPR009883">
    <property type="entry name" value="YgfX"/>
</dbReference>
<keyword evidence="1" id="KW-0472">Membrane</keyword>
<name>G3J235_METTV</name>
<evidence type="ECO:0000313" key="2">
    <source>
        <dbReference type="EMBL" id="EGW19791.1"/>
    </source>
</evidence>
<reference evidence="2 3" key="1">
    <citation type="submission" date="2011-06" db="EMBL/GenBank/DDBJ databases">
        <title>Genomic sequence of Methylobacter tundripaludum SV96.</title>
        <authorList>
            <consortium name="US DOE Joint Genome Institute"/>
            <person name="Lucas S."/>
            <person name="Han J."/>
            <person name="Lapidus A."/>
            <person name="Cheng J.-F."/>
            <person name="Goodwin L."/>
            <person name="Pitluck S."/>
            <person name="Held B."/>
            <person name="Detter J.C."/>
            <person name="Han C."/>
            <person name="Tapia R."/>
            <person name="Land M."/>
            <person name="Hauser L."/>
            <person name="Kyrpides N."/>
            <person name="Ivanova N."/>
            <person name="Ovchinnikova G."/>
            <person name="Pagani I."/>
            <person name="Klotz M.G."/>
            <person name="Dispirito A.A."/>
            <person name="Murrell J.C."/>
            <person name="Dunfield P."/>
            <person name="Kalyuzhnaya M.G."/>
            <person name="Svenning M."/>
            <person name="Trotsenko Y.A."/>
            <person name="Stein L.Y."/>
            <person name="Woyke T."/>
        </authorList>
    </citation>
    <scope>NUCLEOTIDE SEQUENCE [LARGE SCALE GENOMIC DNA]</scope>
    <source>
        <strain evidence="3">ATCC BAA-1195 / DSM 17260 / SV96</strain>
    </source>
</reference>
<feature type="transmembrane region" description="Helical" evidence="1">
    <location>
        <begin position="45"/>
        <end position="62"/>
    </location>
</feature>
<dbReference type="Pfam" id="PF07254">
    <property type="entry name" value="Cpta_toxin"/>
    <property type="match status" value="1"/>
</dbReference>
<proteinExistence type="predicted"/>
<keyword evidence="1" id="KW-0812">Transmembrane</keyword>
<dbReference type="HOGENOM" id="CLU_153167_0_0_6"/>
<evidence type="ECO:0000256" key="1">
    <source>
        <dbReference type="SAM" id="Phobius"/>
    </source>
</evidence>
<dbReference type="STRING" id="697282.Mettu_2906"/>
<evidence type="ECO:0008006" key="4">
    <source>
        <dbReference type="Google" id="ProtNLM"/>
    </source>
</evidence>
<sequence>MPKKHEPSLSVELKPSKRLKQLLVIMHVLALAASIANALPIAIKLALLTGIFIHLLFMIKRLKSERHEIKQSEALGWEISSGNDFKSVQILNSTVITIFAIFLHFTDNARKQSVLIVNDALSEDDYRRLIVRLKTTNKK</sequence>
<dbReference type="Proteomes" id="UP000004664">
    <property type="component" value="Unassembled WGS sequence"/>
</dbReference>
<evidence type="ECO:0000313" key="3">
    <source>
        <dbReference type="Proteomes" id="UP000004664"/>
    </source>
</evidence>
<keyword evidence="3" id="KW-1185">Reference proteome</keyword>
<keyword evidence="1" id="KW-1133">Transmembrane helix</keyword>
<dbReference type="AlphaFoldDB" id="G3J235"/>
<dbReference type="RefSeq" id="WP_006893969.1">
    <property type="nucleotide sequence ID" value="NZ_JH109154.1"/>
</dbReference>
<dbReference type="EMBL" id="JH109154">
    <property type="protein sequence ID" value="EGW19791.1"/>
    <property type="molecule type" value="Genomic_DNA"/>
</dbReference>
<organism evidence="2 3">
    <name type="scientific">Methylobacter tundripaludum (strain ATCC BAA-1195 / DSM 17260 / SV96)</name>
    <dbReference type="NCBI Taxonomy" id="697282"/>
    <lineage>
        <taxon>Bacteria</taxon>
        <taxon>Pseudomonadati</taxon>
        <taxon>Pseudomonadota</taxon>
        <taxon>Gammaproteobacteria</taxon>
        <taxon>Methylococcales</taxon>
        <taxon>Methylococcaceae</taxon>
        <taxon>Methylobacter</taxon>
    </lineage>
</organism>